<organism evidence="1 2">
    <name type="scientific">Nepenthes gracilis</name>
    <name type="common">Slender pitcher plant</name>
    <dbReference type="NCBI Taxonomy" id="150966"/>
    <lineage>
        <taxon>Eukaryota</taxon>
        <taxon>Viridiplantae</taxon>
        <taxon>Streptophyta</taxon>
        <taxon>Embryophyta</taxon>
        <taxon>Tracheophyta</taxon>
        <taxon>Spermatophyta</taxon>
        <taxon>Magnoliopsida</taxon>
        <taxon>eudicotyledons</taxon>
        <taxon>Gunneridae</taxon>
        <taxon>Pentapetalae</taxon>
        <taxon>Caryophyllales</taxon>
        <taxon>Nepenthaceae</taxon>
        <taxon>Nepenthes</taxon>
    </lineage>
</organism>
<keyword evidence="2" id="KW-1185">Reference proteome</keyword>
<dbReference type="EMBL" id="BSYO01000025">
    <property type="protein sequence ID" value="GMH22962.1"/>
    <property type="molecule type" value="Genomic_DNA"/>
</dbReference>
<comment type="caution">
    <text evidence="1">The sequence shown here is derived from an EMBL/GenBank/DDBJ whole genome shotgun (WGS) entry which is preliminary data.</text>
</comment>
<evidence type="ECO:0000313" key="2">
    <source>
        <dbReference type="Proteomes" id="UP001279734"/>
    </source>
</evidence>
<gene>
    <name evidence="1" type="ORF">Nepgr_024805</name>
</gene>
<protein>
    <submittedName>
        <fullName evidence="1">Uncharacterized protein</fullName>
    </submittedName>
</protein>
<evidence type="ECO:0000313" key="1">
    <source>
        <dbReference type="EMBL" id="GMH22962.1"/>
    </source>
</evidence>
<dbReference type="Proteomes" id="UP001279734">
    <property type="component" value="Unassembled WGS sequence"/>
</dbReference>
<proteinExistence type="predicted"/>
<dbReference type="AlphaFoldDB" id="A0AAD3XYZ1"/>
<reference evidence="1" key="1">
    <citation type="submission" date="2023-05" db="EMBL/GenBank/DDBJ databases">
        <title>Nepenthes gracilis genome sequencing.</title>
        <authorList>
            <person name="Fukushima K."/>
        </authorList>
    </citation>
    <scope>NUCLEOTIDE SEQUENCE</scope>
    <source>
        <strain evidence="1">SING2019-196</strain>
    </source>
</reference>
<sequence length="420" mass="44917">MASTGKPESMRMVLKAVLSPESHVVSIEQLIPSTPPALNHDVAKGIVLDVIDSDNSFTILRDSEDLEVKELHCGPPNPEALITNDEIPTKIGSVPDSLVELTCVAPNLATGNKPMLPLNPLGLALDSSDNVPSCLLGNLQLDTFSQAADEKAEGSCVGCALRSENLGLGSISSKSETELVLLAQVTNLVCTPESITRLTSKYLLDEAGPVEKVVGVGVSEGSDQRTLDCYTVINSAQSPMVSAAEEVGDDPLSLAIQMLTEEEATRLLLKAPRPNHRYTVYVEYDAASPDAILADAVDYWFGNILAWLVYWRGRGGCLRMGFRKIMLQGMLSVADVLWKSMTGALVYGFDQLCSAGLECIPCSAVLGRCSIGWGSGRCTCVGARWLDSGWPHCVVLCSYVVGSGMVAYSLSQVLFQTNLV</sequence>
<name>A0AAD3XYZ1_NEPGR</name>
<accession>A0AAD3XYZ1</accession>